<keyword evidence="1" id="KW-1133">Transmembrane helix</keyword>
<feature type="transmembrane region" description="Helical" evidence="1">
    <location>
        <begin position="51"/>
        <end position="70"/>
    </location>
</feature>
<feature type="transmembrane region" description="Helical" evidence="1">
    <location>
        <begin position="6"/>
        <end position="31"/>
    </location>
</feature>
<protein>
    <recommendedName>
        <fullName evidence="2">Copper resistance protein D domain-containing protein</fullName>
    </recommendedName>
</protein>
<name>A0A0S4LAJ7_9BACT</name>
<reference evidence="3 4" key="1">
    <citation type="submission" date="2015-10" db="EMBL/GenBank/DDBJ databases">
        <authorList>
            <person name="Gilbert D.G."/>
        </authorList>
    </citation>
    <scope>NUCLEOTIDE SEQUENCE [LARGE SCALE GENOMIC DNA]</scope>
    <source>
        <strain evidence="3">COMA1</strain>
    </source>
</reference>
<proteinExistence type="predicted"/>
<dbReference type="InterPro" id="IPR008457">
    <property type="entry name" value="Cu-R_CopD_dom"/>
</dbReference>
<feature type="transmembrane region" description="Helical" evidence="1">
    <location>
        <begin position="136"/>
        <end position="156"/>
    </location>
</feature>
<evidence type="ECO:0000313" key="3">
    <source>
        <dbReference type="EMBL" id="CUS32870.1"/>
    </source>
</evidence>
<accession>A0A0S4LAJ7</accession>
<dbReference type="RefSeq" id="WP_090744124.1">
    <property type="nucleotide sequence ID" value="NZ_CZQA01000001.1"/>
</dbReference>
<dbReference type="EMBL" id="CZQA01000001">
    <property type="protein sequence ID" value="CUS32870.1"/>
    <property type="molecule type" value="Genomic_DNA"/>
</dbReference>
<gene>
    <name evidence="3" type="ORF">COMA1_10853</name>
</gene>
<keyword evidence="1" id="KW-0472">Membrane</keyword>
<dbReference type="AlphaFoldDB" id="A0A0S4LAJ7"/>
<evidence type="ECO:0000256" key="1">
    <source>
        <dbReference type="SAM" id="Phobius"/>
    </source>
</evidence>
<dbReference type="GO" id="GO:0016020">
    <property type="term" value="C:membrane"/>
    <property type="evidence" value="ECO:0007669"/>
    <property type="project" value="InterPro"/>
</dbReference>
<keyword evidence="4" id="KW-1185">Reference proteome</keyword>
<feature type="domain" description="Copper resistance protein D" evidence="2">
    <location>
        <begin position="49"/>
        <end position="155"/>
    </location>
</feature>
<evidence type="ECO:0000259" key="2">
    <source>
        <dbReference type="Pfam" id="PF05425"/>
    </source>
</evidence>
<dbReference type="Pfam" id="PF05425">
    <property type="entry name" value="CopD"/>
    <property type="match status" value="1"/>
</dbReference>
<organism evidence="3 4">
    <name type="scientific">Candidatus Nitrospira nitrosa</name>
    <dbReference type="NCBI Taxonomy" id="1742972"/>
    <lineage>
        <taxon>Bacteria</taxon>
        <taxon>Pseudomonadati</taxon>
        <taxon>Nitrospirota</taxon>
        <taxon>Nitrospiria</taxon>
        <taxon>Nitrospirales</taxon>
        <taxon>Nitrospiraceae</taxon>
        <taxon>Nitrospira</taxon>
    </lineage>
</organism>
<evidence type="ECO:0000313" key="4">
    <source>
        <dbReference type="Proteomes" id="UP000199032"/>
    </source>
</evidence>
<keyword evidence="1" id="KW-0812">Transmembrane</keyword>
<sequence length="158" mass="17204">MYSTLVILHILAAVSWVGGMIFLSLVLAPLVRSRKAVPEFMALFRSAALRFRPIVWVAMAILVMTGPMLLSFRGVAVTSPSSWPGIVMVKLTLVALLLFLTLLHDLVLGPQVSRVSAIPESQRTAGEQLVFKTARWLPRLSLLLALAVVITAAMLARS</sequence>
<feature type="transmembrane region" description="Helical" evidence="1">
    <location>
        <begin position="82"/>
        <end position="103"/>
    </location>
</feature>
<dbReference type="STRING" id="1742972.COMA1_10853"/>
<dbReference type="Proteomes" id="UP000199032">
    <property type="component" value="Unassembled WGS sequence"/>
</dbReference>
<dbReference type="OrthoDB" id="5515053at2"/>